<evidence type="ECO:0000256" key="3">
    <source>
        <dbReference type="ARBA" id="ARBA00008961"/>
    </source>
</evidence>
<feature type="transmembrane region" description="Helical" evidence="11">
    <location>
        <begin position="40"/>
        <end position="61"/>
    </location>
</feature>
<sequence>LLICTCAYLKRIPRINCWITQEKKGFFGIFYKASVIGIRLHSVISLLCIATSCYILFIRYFKSSIPKGVKQNFKKNKPQGPKKGRRLAIAPKKAAAIEQARISVEVTRIINEKNEKIMKEKADSDIGRISNR</sequence>
<accession>A0A0N4UH63</accession>
<evidence type="ECO:0000256" key="9">
    <source>
        <dbReference type="ARBA" id="ARBA00023136"/>
    </source>
</evidence>
<comment type="function">
    <text evidence="1">Involved in the early part of the secretory pathway.</text>
</comment>
<evidence type="ECO:0000256" key="6">
    <source>
        <dbReference type="ARBA" id="ARBA00022729"/>
    </source>
</evidence>
<dbReference type="WBParaSite" id="DME_0000686701-mRNA-1">
    <property type="protein sequence ID" value="DME_0000686701-mRNA-1"/>
    <property type="gene ID" value="DME_0000686701"/>
</dbReference>
<organism evidence="12 13">
    <name type="scientific">Dracunculus medinensis</name>
    <name type="common">Guinea worm</name>
    <dbReference type="NCBI Taxonomy" id="318479"/>
    <lineage>
        <taxon>Eukaryota</taxon>
        <taxon>Metazoa</taxon>
        <taxon>Ecdysozoa</taxon>
        <taxon>Nematoda</taxon>
        <taxon>Chromadorea</taxon>
        <taxon>Rhabditida</taxon>
        <taxon>Spirurina</taxon>
        <taxon>Dracunculoidea</taxon>
        <taxon>Dracunculidae</taxon>
        <taxon>Dracunculus</taxon>
    </lineage>
</organism>
<dbReference type="Pfam" id="PF09495">
    <property type="entry name" value="DUF2462"/>
    <property type="match status" value="1"/>
</dbReference>
<dbReference type="GO" id="GO:0000139">
    <property type="term" value="C:Golgi membrane"/>
    <property type="evidence" value="ECO:0007669"/>
    <property type="project" value="UniProtKB-SubCell"/>
</dbReference>
<evidence type="ECO:0000256" key="10">
    <source>
        <dbReference type="ARBA" id="ARBA00032458"/>
    </source>
</evidence>
<reference evidence="13" key="1">
    <citation type="submission" date="2017-02" db="UniProtKB">
        <authorList>
            <consortium name="WormBaseParasite"/>
        </authorList>
    </citation>
    <scope>IDENTIFICATION</scope>
</reference>
<dbReference type="InterPro" id="IPR019034">
    <property type="entry name" value="UPF0390"/>
</dbReference>
<dbReference type="AlphaFoldDB" id="A0A0N4UH63"/>
<evidence type="ECO:0000313" key="13">
    <source>
        <dbReference type="WBParaSite" id="DME_0000686701-mRNA-1"/>
    </source>
</evidence>
<protein>
    <recommendedName>
        <fullName evidence="4">Protein kish-B</fullName>
    </recommendedName>
    <alternativeName>
        <fullName evidence="10">Transmembrane protein 167B</fullName>
    </alternativeName>
</protein>
<proteinExistence type="inferred from homology"/>
<dbReference type="PANTHER" id="PTHR46815:SF1">
    <property type="entry name" value="PROTEIN KISH-B"/>
    <property type="match status" value="1"/>
</dbReference>
<evidence type="ECO:0000256" key="5">
    <source>
        <dbReference type="ARBA" id="ARBA00022692"/>
    </source>
</evidence>
<evidence type="ECO:0000256" key="4">
    <source>
        <dbReference type="ARBA" id="ARBA00017630"/>
    </source>
</evidence>
<dbReference type="InterPro" id="IPR009653">
    <property type="entry name" value="Ksh1"/>
</dbReference>
<dbReference type="InterPro" id="IPR042863">
    <property type="entry name" value="Kish-B"/>
</dbReference>
<dbReference type="PANTHER" id="PTHR46815">
    <property type="entry name" value="PROTEIN KISH-B"/>
    <property type="match status" value="1"/>
</dbReference>
<dbReference type="Proteomes" id="UP000038040">
    <property type="component" value="Unplaced"/>
</dbReference>
<evidence type="ECO:0000256" key="1">
    <source>
        <dbReference type="ARBA" id="ARBA00002154"/>
    </source>
</evidence>
<keyword evidence="8" id="KW-0333">Golgi apparatus</keyword>
<dbReference type="Pfam" id="PF06842">
    <property type="entry name" value="DUF1242"/>
    <property type="match status" value="1"/>
</dbReference>
<keyword evidence="6" id="KW-0732">Signal</keyword>
<evidence type="ECO:0000313" key="12">
    <source>
        <dbReference type="Proteomes" id="UP000038040"/>
    </source>
</evidence>
<comment type="subcellular location">
    <subcellularLocation>
        <location evidence="2">Golgi apparatus membrane</location>
        <topology evidence="2">Single-pass type I membrane protein</topology>
    </subcellularLocation>
</comment>
<keyword evidence="5 11" id="KW-0812">Transmembrane</keyword>
<comment type="similarity">
    <text evidence="3">Belongs to the KISH family.</text>
</comment>
<evidence type="ECO:0000256" key="2">
    <source>
        <dbReference type="ARBA" id="ARBA00004614"/>
    </source>
</evidence>
<keyword evidence="9 11" id="KW-0472">Membrane</keyword>
<evidence type="ECO:0000256" key="7">
    <source>
        <dbReference type="ARBA" id="ARBA00022989"/>
    </source>
</evidence>
<keyword evidence="7 11" id="KW-1133">Transmembrane helix</keyword>
<name>A0A0N4UH63_DRAME</name>
<evidence type="ECO:0000256" key="8">
    <source>
        <dbReference type="ARBA" id="ARBA00023034"/>
    </source>
</evidence>
<evidence type="ECO:0000256" key="11">
    <source>
        <dbReference type="SAM" id="Phobius"/>
    </source>
</evidence>